<comment type="caution">
    <text evidence="1">The sequence shown here is derived from an EMBL/GenBank/DDBJ whole genome shotgun (WGS) entry which is preliminary data.</text>
</comment>
<protein>
    <submittedName>
        <fullName evidence="1">Uncharacterized protein</fullName>
    </submittedName>
</protein>
<evidence type="ECO:0000313" key="2">
    <source>
        <dbReference type="Proteomes" id="UP000313645"/>
    </source>
</evidence>
<proteinExistence type="predicted"/>
<sequence>MKKQSDWSREYKAVRAVQMAFDLSSDIQRAFRVAAVMQDLTPSDMVRKVLGLSYRKKRIRPRLTVTLHEEDFVALAARYDLSPEDRAAIRERVSEELGGFARTFLPDHGD</sequence>
<dbReference type="RefSeq" id="WP_131482029.1">
    <property type="nucleotide sequence ID" value="NZ_SJDL01000016.1"/>
</dbReference>
<evidence type="ECO:0000313" key="1">
    <source>
        <dbReference type="EMBL" id="TBW55442.1"/>
    </source>
</evidence>
<dbReference type="Proteomes" id="UP000313645">
    <property type="component" value="Unassembled WGS sequence"/>
</dbReference>
<reference evidence="1 2" key="1">
    <citation type="submission" date="2019-02" db="EMBL/GenBank/DDBJ databases">
        <title>Marinobacter halodurans sp. nov., a marine bacterium isolated from sea tidal flat.</title>
        <authorList>
            <person name="Yoo Y."/>
            <person name="Lee D.W."/>
            <person name="Kim B.S."/>
            <person name="Kim J.-J."/>
        </authorList>
    </citation>
    <scope>NUCLEOTIDE SEQUENCE [LARGE SCALE GENOMIC DNA]</scope>
    <source>
        <strain evidence="1 2">YJ-S3-2</strain>
    </source>
</reference>
<gene>
    <name evidence="1" type="ORF">EZI54_11485</name>
</gene>
<organism evidence="1 2">
    <name type="scientific">Marinobacter halodurans</name>
    <dbReference type="NCBI Taxonomy" id="2528979"/>
    <lineage>
        <taxon>Bacteria</taxon>
        <taxon>Pseudomonadati</taxon>
        <taxon>Pseudomonadota</taxon>
        <taxon>Gammaproteobacteria</taxon>
        <taxon>Pseudomonadales</taxon>
        <taxon>Marinobacteraceae</taxon>
        <taxon>Marinobacter</taxon>
    </lineage>
</organism>
<keyword evidence="2" id="KW-1185">Reference proteome</keyword>
<dbReference type="EMBL" id="SJDL01000016">
    <property type="protein sequence ID" value="TBW55442.1"/>
    <property type="molecule type" value="Genomic_DNA"/>
</dbReference>
<accession>A0ABY1ZJQ4</accession>
<name>A0ABY1ZJQ4_9GAMM</name>